<evidence type="ECO:0000313" key="2">
    <source>
        <dbReference type="EMBL" id="QHT37612.1"/>
    </source>
</evidence>
<dbReference type="InterPro" id="IPR050180">
    <property type="entry name" value="RNR_Ribonuclease"/>
</dbReference>
<feature type="domain" description="RNB" evidence="1">
    <location>
        <begin position="187"/>
        <end position="446"/>
    </location>
</feature>
<organism evidence="2">
    <name type="scientific">viral metagenome</name>
    <dbReference type="NCBI Taxonomy" id="1070528"/>
    <lineage>
        <taxon>unclassified sequences</taxon>
        <taxon>metagenomes</taxon>
        <taxon>organismal metagenomes</taxon>
    </lineage>
</organism>
<dbReference type="GO" id="GO:0003723">
    <property type="term" value="F:RNA binding"/>
    <property type="evidence" value="ECO:0007669"/>
    <property type="project" value="InterPro"/>
</dbReference>
<protein>
    <recommendedName>
        <fullName evidence="1">RNB domain-containing protein</fullName>
    </recommendedName>
</protein>
<dbReference type="PANTHER" id="PTHR23355:SF9">
    <property type="entry name" value="DIS3-LIKE EXONUCLEASE 2"/>
    <property type="match status" value="1"/>
</dbReference>
<dbReference type="InterPro" id="IPR001900">
    <property type="entry name" value="RNase_II/R"/>
</dbReference>
<dbReference type="AlphaFoldDB" id="A0A6C0F8T3"/>
<dbReference type="EMBL" id="MN738801">
    <property type="protein sequence ID" value="QHT37612.1"/>
    <property type="molecule type" value="Genomic_DNA"/>
</dbReference>
<sequence length="562" mass="66976">MNYKIHVDNRNYETWNLYNVSTMEKIENENIKPIKEKLFHNDIFTFNGNKVKILESNIRKNKIAGVLVLKNNKTFGKFKNKYFYKCIPDDKHIPEFLIPYKPHIKFIKNQVNKYIVFRFINWNNKHPRGQIQQTIGDVTELPCFYEYQIYCKNLYHSIAKFKKKTKEKLKQHNEEYYTKLIIDKYTIENRLNENIITVDSKGSKDLDDAIGYKYISETEIMVSVYITNITFLVEVLDLWDSFSQQIATIYLPDRKRPMLPNILSDDISSLLENKNRIAFTLDIIVNRETGEIINHSFKNTQIKVKYNLHHGTDKLKNNEVFQTLKKICQKMNKKKIYLDSVSSSSEIVSYYMVLMNYLSALELGKFKTGIYRFAKENKDYEAPENINNDVKKFLTIWNSTGGKYCKYEDVSAHEMLKLESYLHITSPNRRLVDMLNMIVFQDKLGIMKITEKSRKFYDKWLESMDYINDSMRSIRKVQNDCSLLNLCSTNEELTKKSLKGFVFDKKRKDEFYQYSVYLPEIKMINRVTTTENLINLSEYQFKIYIFMDEIKLKQKIRILFQV</sequence>
<dbReference type="GO" id="GO:0006402">
    <property type="term" value="P:mRNA catabolic process"/>
    <property type="evidence" value="ECO:0007669"/>
    <property type="project" value="TreeGrafter"/>
</dbReference>
<dbReference type="InterPro" id="IPR041505">
    <property type="entry name" value="Dis3_CSD2"/>
</dbReference>
<name>A0A6C0F8T3_9ZZZZ</name>
<dbReference type="PANTHER" id="PTHR23355">
    <property type="entry name" value="RIBONUCLEASE"/>
    <property type="match status" value="1"/>
</dbReference>
<accession>A0A6C0F8T3</accession>
<dbReference type="SMART" id="SM00955">
    <property type="entry name" value="RNB"/>
    <property type="match status" value="1"/>
</dbReference>
<dbReference type="GO" id="GO:0000932">
    <property type="term" value="C:P-body"/>
    <property type="evidence" value="ECO:0007669"/>
    <property type="project" value="TreeGrafter"/>
</dbReference>
<dbReference type="Pfam" id="PF00773">
    <property type="entry name" value="RNB"/>
    <property type="match status" value="1"/>
</dbReference>
<dbReference type="Pfam" id="PF17849">
    <property type="entry name" value="OB_Dis3"/>
    <property type="match status" value="1"/>
</dbReference>
<dbReference type="SUPFAM" id="SSF50249">
    <property type="entry name" value="Nucleic acid-binding proteins"/>
    <property type="match status" value="1"/>
</dbReference>
<dbReference type="GO" id="GO:0000175">
    <property type="term" value="F:3'-5'-RNA exonuclease activity"/>
    <property type="evidence" value="ECO:0007669"/>
    <property type="project" value="TreeGrafter"/>
</dbReference>
<reference evidence="2" key="1">
    <citation type="journal article" date="2020" name="Nature">
        <title>Giant virus diversity and host interactions through global metagenomics.</title>
        <authorList>
            <person name="Schulz F."/>
            <person name="Roux S."/>
            <person name="Paez-Espino D."/>
            <person name="Jungbluth S."/>
            <person name="Walsh D.A."/>
            <person name="Denef V.J."/>
            <person name="McMahon K.D."/>
            <person name="Konstantinidis K.T."/>
            <person name="Eloe-Fadrosh E.A."/>
            <person name="Kyrpides N.C."/>
            <person name="Woyke T."/>
        </authorList>
    </citation>
    <scope>NUCLEOTIDE SEQUENCE</scope>
    <source>
        <strain evidence="2">GVMAG-S-ERX555997-44</strain>
    </source>
</reference>
<evidence type="ECO:0000259" key="1">
    <source>
        <dbReference type="SMART" id="SM00955"/>
    </source>
</evidence>
<proteinExistence type="predicted"/>
<dbReference type="InterPro" id="IPR012340">
    <property type="entry name" value="NA-bd_OB-fold"/>
</dbReference>